<dbReference type="VEuPathDB" id="CryptoDB:Chro.70277"/>
<keyword evidence="2 5" id="KW-0689">Ribosomal protein</keyword>
<name>A0A0S4TJ41_CRYHO</name>
<evidence type="ECO:0000313" key="4">
    <source>
        <dbReference type="EMBL" id="CUV07228.1"/>
    </source>
</evidence>
<dbReference type="AlphaFoldDB" id="A0A0S4TJ41"/>
<reference evidence="5 6" key="1">
    <citation type="submission" date="2014-11" db="EMBL/GenBank/DDBJ databases">
        <title>Comparative genomic analysis of Cryptosporidium hominis reveals occurrence of genetic recombination in virulent subtypes.</title>
        <authorList>
            <person name="Guo Y."/>
            <person name="Tang K."/>
            <person name="Frace M."/>
            <person name="Li N."/>
            <person name="Roellig D.M."/>
            <person name="Sammons S."/>
            <person name="Knipe K."/>
            <person name="Rowe L."/>
            <person name="Feng Y."/>
            <person name="Xiao L."/>
        </authorList>
    </citation>
    <scope>NUCLEOTIDE SEQUENCE [LARGE SCALE GENOMIC DNA]</scope>
    <source>
        <strain evidence="5">30976</strain>
    </source>
</reference>
<dbReference type="VEuPathDB" id="CryptoDB:CHUDEA7_2420"/>
<dbReference type="GO" id="GO:0005737">
    <property type="term" value="C:cytoplasm"/>
    <property type="evidence" value="ECO:0007669"/>
    <property type="project" value="UniProtKB-ARBA"/>
</dbReference>
<gene>
    <name evidence="4" type="ORF">CHUDEA7_2420</name>
    <name evidence="5" type="ORF">GY17_00002040</name>
</gene>
<evidence type="ECO:0000256" key="3">
    <source>
        <dbReference type="ARBA" id="ARBA00023274"/>
    </source>
</evidence>
<reference evidence="5 6" key="3">
    <citation type="submission" date="2017-10" db="EMBL/GenBank/DDBJ databases">
        <title>Consistent, comparative and evidence-based genome annotation and re-annotation for the closely-related species, Cryptosporidium parvum, C. hominis and C. tyzzeri.</title>
        <authorList>
            <person name="Baptista R.P."/>
            <person name="Li Y."/>
            <person name="Sateriale A."/>
            <person name="Striepen B."/>
            <person name="Kissinger J.C."/>
        </authorList>
    </citation>
    <scope>NUCLEOTIDE SEQUENCE [LARGE SCALE GENOMIC DNA]</scope>
    <source>
        <strain evidence="5">30976</strain>
    </source>
</reference>
<dbReference type="PANTHER" id="PTHR10064">
    <property type="entry name" value="60S RIBOSOMAL PROTEIN L22"/>
    <property type="match status" value="1"/>
</dbReference>
<dbReference type="Proteomes" id="UP001429100">
    <property type="component" value="Unassembled WGS sequence"/>
</dbReference>
<dbReference type="GO" id="GO:0003735">
    <property type="term" value="F:structural constituent of ribosome"/>
    <property type="evidence" value="ECO:0007669"/>
    <property type="project" value="InterPro"/>
</dbReference>
<protein>
    <submittedName>
        <fullName evidence="5">60S ribosomal protein L22</fullName>
    </submittedName>
</protein>
<dbReference type="GO" id="GO:0002181">
    <property type="term" value="P:cytoplasmic translation"/>
    <property type="evidence" value="ECO:0007669"/>
    <property type="project" value="TreeGrafter"/>
</dbReference>
<evidence type="ECO:0000313" key="5">
    <source>
        <dbReference type="EMBL" id="PPS94880.1"/>
    </source>
</evidence>
<dbReference type="Pfam" id="PF01776">
    <property type="entry name" value="Ribosomal_L22e"/>
    <property type="match status" value="1"/>
</dbReference>
<dbReference type="OrthoDB" id="10259820at2759"/>
<evidence type="ECO:0000313" key="6">
    <source>
        <dbReference type="Proteomes" id="UP001429100"/>
    </source>
</evidence>
<dbReference type="Gene3D" id="3.30.1360.210">
    <property type="match status" value="1"/>
</dbReference>
<dbReference type="GO" id="GO:0005840">
    <property type="term" value="C:ribosome"/>
    <property type="evidence" value="ECO:0007669"/>
    <property type="project" value="UniProtKB-KW"/>
</dbReference>
<dbReference type="GO" id="GO:0003723">
    <property type="term" value="F:RNA binding"/>
    <property type="evidence" value="ECO:0007669"/>
    <property type="project" value="TreeGrafter"/>
</dbReference>
<dbReference type="EMBL" id="LN877953">
    <property type="protein sequence ID" value="CUV07228.1"/>
    <property type="molecule type" value="Genomic_DNA"/>
</dbReference>
<sequence>MAPITKVHKTQRFIVDCTAPMQDNIIDASGLEKFFHDRIKVDGKCGQLGTKIQISCQKGRITVLSEVPMSKRYLKYLTKKYLKKQQIRDFLRVVATSKGSYEVRYFNISNEAGEE</sequence>
<evidence type="ECO:0000256" key="1">
    <source>
        <dbReference type="ARBA" id="ARBA00007817"/>
    </source>
</evidence>
<comment type="similarity">
    <text evidence="1">Belongs to the eukaryotic ribosomal protein eL22 family.</text>
</comment>
<dbReference type="VEuPathDB" id="CryptoDB:ChTU502y2012_407g1210"/>
<dbReference type="PANTHER" id="PTHR10064:SF31">
    <property type="entry name" value="LARGE RIBOSOMAL SUBUNIT PROTEIN EL22A-RELATED"/>
    <property type="match status" value="1"/>
</dbReference>
<dbReference type="InterPro" id="IPR002671">
    <property type="entry name" value="Ribosomal_eL22"/>
</dbReference>
<reference evidence="4" key="2">
    <citation type="submission" date="2015-08" db="EMBL/GenBank/DDBJ databases">
        <authorList>
            <person name="Babu N.S."/>
            <person name="Beckwith C.J."/>
            <person name="Beseler K.G."/>
            <person name="Brison A."/>
            <person name="Carone J.V."/>
            <person name="Caskin T.P."/>
            <person name="Diamond M."/>
            <person name="Durham M.E."/>
            <person name="Foxe J.M."/>
            <person name="Go M."/>
            <person name="Henderson B.A."/>
            <person name="Jones I.B."/>
            <person name="McGettigan J.A."/>
            <person name="Micheletti S.J."/>
            <person name="Nasrallah M.E."/>
            <person name="Ortiz D."/>
            <person name="Piller C.R."/>
            <person name="Privatt S.R."/>
            <person name="Schneider S.L."/>
            <person name="Sharp S."/>
            <person name="Smith T.C."/>
            <person name="Stanton J.D."/>
            <person name="Ullery H.E."/>
            <person name="Wilson R.J."/>
            <person name="Serrano M.G."/>
            <person name="Buck G."/>
            <person name="Lee V."/>
            <person name="Wang Y."/>
            <person name="Carvalho R."/>
            <person name="Voegtly L."/>
            <person name="Shi R."/>
            <person name="Duckworth R."/>
            <person name="Johnson A."/>
            <person name="Loviza R."/>
            <person name="Walstead R."/>
            <person name="Shah Z."/>
            <person name="Kiflezghi M."/>
            <person name="Wade K."/>
            <person name="Ball S.L."/>
            <person name="Bradley K.W."/>
            <person name="Asai D.J."/>
            <person name="Bowman C.A."/>
            <person name="Russell D.A."/>
            <person name="Pope W.H."/>
            <person name="Jacobs-Sera D."/>
            <person name="Hendrix R.W."/>
            <person name="Hatfull G.F."/>
        </authorList>
    </citation>
    <scope>NUCLEOTIDE SEQUENCE [LARGE SCALE GENOMIC DNA]</scope>
</reference>
<dbReference type="FunFam" id="3.30.1360.210:FF:000001">
    <property type="entry name" value="60S ribosomal protein L22 1"/>
    <property type="match status" value="1"/>
</dbReference>
<dbReference type="InterPro" id="IPR038526">
    <property type="entry name" value="Ribosomal_eL22_sf"/>
</dbReference>
<dbReference type="Proteomes" id="UP000199752">
    <property type="component" value="Chromosome 7"/>
</dbReference>
<proteinExistence type="inferred from homology"/>
<dbReference type="GO" id="GO:1990904">
    <property type="term" value="C:ribonucleoprotein complex"/>
    <property type="evidence" value="ECO:0007669"/>
    <property type="project" value="UniProtKB-KW"/>
</dbReference>
<keyword evidence="6" id="KW-1185">Reference proteome</keyword>
<keyword evidence="3" id="KW-0687">Ribonucleoprotein</keyword>
<dbReference type="VEuPathDB" id="CryptoDB:GY17_00002040"/>
<evidence type="ECO:0000256" key="2">
    <source>
        <dbReference type="ARBA" id="ARBA00022980"/>
    </source>
</evidence>
<organism evidence="4">
    <name type="scientific">Cryptosporidium hominis</name>
    <dbReference type="NCBI Taxonomy" id="237895"/>
    <lineage>
        <taxon>Eukaryota</taxon>
        <taxon>Sar</taxon>
        <taxon>Alveolata</taxon>
        <taxon>Apicomplexa</taxon>
        <taxon>Conoidasida</taxon>
        <taxon>Coccidia</taxon>
        <taxon>Eucoccidiorida</taxon>
        <taxon>Eimeriorina</taxon>
        <taxon>Cryptosporidiidae</taxon>
        <taxon>Cryptosporidium</taxon>
    </lineage>
</organism>
<dbReference type="EMBL" id="JTAI01000004">
    <property type="protein sequence ID" value="PPS94880.1"/>
    <property type="molecule type" value="Genomic_DNA"/>
</dbReference>
<accession>A0A0S4TJ41</accession>